<comment type="subcellular location">
    <subcellularLocation>
        <location evidence="1 9 10">Nucleus</location>
    </subcellularLocation>
</comment>
<reference evidence="13" key="1">
    <citation type="submission" date="2025-08" db="UniProtKB">
        <authorList>
            <consortium name="Ensembl"/>
        </authorList>
    </citation>
    <scope>IDENTIFICATION</scope>
</reference>
<dbReference type="Gene3D" id="1.10.10.60">
    <property type="entry name" value="Homeodomain-like"/>
    <property type="match status" value="1"/>
</dbReference>
<feature type="region of interest" description="Disordered" evidence="11">
    <location>
        <begin position="183"/>
        <end position="203"/>
    </location>
</feature>
<proteinExistence type="inferred from homology"/>
<evidence type="ECO:0000256" key="8">
    <source>
        <dbReference type="ARBA" id="ARBA00038165"/>
    </source>
</evidence>
<reference evidence="13" key="2">
    <citation type="submission" date="2025-09" db="UniProtKB">
        <authorList>
            <consortium name="Ensembl"/>
        </authorList>
    </citation>
    <scope>IDENTIFICATION</scope>
</reference>
<keyword evidence="2" id="KW-0217">Developmental protein</keyword>
<keyword evidence="14" id="KW-1185">Reference proteome</keyword>
<dbReference type="Pfam" id="PF00046">
    <property type="entry name" value="Homeodomain"/>
    <property type="match status" value="1"/>
</dbReference>
<evidence type="ECO:0000256" key="3">
    <source>
        <dbReference type="ARBA" id="ARBA00023015"/>
    </source>
</evidence>
<dbReference type="PANTHER" id="PTHR46110">
    <property type="entry name" value="HOMEOBOX PROTEIN HMX"/>
    <property type="match status" value="1"/>
</dbReference>
<dbReference type="InterPro" id="IPR001356">
    <property type="entry name" value="HD"/>
</dbReference>
<evidence type="ECO:0000256" key="6">
    <source>
        <dbReference type="ARBA" id="ARBA00023163"/>
    </source>
</evidence>
<protein>
    <submittedName>
        <fullName evidence="13">H6 family homeobox 1</fullName>
    </submittedName>
</protein>
<dbReference type="Ensembl" id="ENSEBUT00000018875.1">
    <property type="protein sequence ID" value="ENSEBUP00000018299.1"/>
    <property type="gene ID" value="ENSEBUG00000011424.1"/>
</dbReference>
<evidence type="ECO:0000313" key="13">
    <source>
        <dbReference type="Ensembl" id="ENSEBUP00000018299.1"/>
    </source>
</evidence>
<dbReference type="PRINTS" id="PR00024">
    <property type="entry name" value="HOMEOBOX"/>
</dbReference>
<keyword evidence="4 9" id="KW-0238">DNA-binding</keyword>
<dbReference type="InterPro" id="IPR009057">
    <property type="entry name" value="Homeodomain-like_sf"/>
</dbReference>
<dbReference type="PANTHER" id="PTHR46110:SF4">
    <property type="entry name" value="HOMEOBOX PROTEIN HMX2"/>
    <property type="match status" value="1"/>
</dbReference>
<dbReference type="SUPFAM" id="SSF46689">
    <property type="entry name" value="Homeodomain-like"/>
    <property type="match status" value="1"/>
</dbReference>
<dbReference type="GO" id="GO:0000977">
    <property type="term" value="F:RNA polymerase II transcription regulatory region sequence-specific DNA binding"/>
    <property type="evidence" value="ECO:0007669"/>
    <property type="project" value="TreeGrafter"/>
</dbReference>
<feature type="DNA-binding region" description="Homeobox" evidence="9">
    <location>
        <begin position="199"/>
        <end position="258"/>
    </location>
</feature>
<evidence type="ECO:0000256" key="7">
    <source>
        <dbReference type="ARBA" id="ARBA00023242"/>
    </source>
</evidence>
<evidence type="ECO:0000313" key="14">
    <source>
        <dbReference type="Proteomes" id="UP000694388"/>
    </source>
</evidence>
<comment type="similarity">
    <text evidence="8">Belongs to the HMX homeobox family.</text>
</comment>
<feature type="domain" description="Homeobox" evidence="12">
    <location>
        <begin position="197"/>
        <end position="257"/>
    </location>
</feature>
<name>A0A8C4QRC5_EPTBU</name>
<dbReference type="PROSITE" id="PS50071">
    <property type="entry name" value="HOMEOBOX_2"/>
    <property type="match status" value="1"/>
</dbReference>
<organism evidence="13 14">
    <name type="scientific">Eptatretus burgeri</name>
    <name type="common">Inshore hagfish</name>
    <dbReference type="NCBI Taxonomy" id="7764"/>
    <lineage>
        <taxon>Eukaryota</taxon>
        <taxon>Metazoa</taxon>
        <taxon>Chordata</taxon>
        <taxon>Craniata</taxon>
        <taxon>Vertebrata</taxon>
        <taxon>Cyclostomata</taxon>
        <taxon>Myxini</taxon>
        <taxon>Myxiniformes</taxon>
        <taxon>Myxinidae</taxon>
        <taxon>Eptatretinae</taxon>
        <taxon>Eptatretus</taxon>
    </lineage>
</organism>
<dbReference type="InterPro" id="IPR051300">
    <property type="entry name" value="HMX_Homeobox_TF"/>
</dbReference>
<evidence type="ECO:0000256" key="1">
    <source>
        <dbReference type="ARBA" id="ARBA00004123"/>
    </source>
</evidence>
<feature type="compositionally biased region" description="Basic and acidic residues" evidence="11">
    <location>
        <begin position="183"/>
        <end position="194"/>
    </location>
</feature>
<evidence type="ECO:0000256" key="11">
    <source>
        <dbReference type="SAM" id="MobiDB-lite"/>
    </source>
</evidence>
<keyword evidence="7 9" id="KW-0539">Nucleus</keyword>
<dbReference type="InterPro" id="IPR017970">
    <property type="entry name" value="Homeobox_CS"/>
</dbReference>
<dbReference type="SMART" id="SM00389">
    <property type="entry name" value="HOX"/>
    <property type="match status" value="1"/>
</dbReference>
<dbReference type="GO" id="GO:0000981">
    <property type="term" value="F:DNA-binding transcription factor activity, RNA polymerase II-specific"/>
    <property type="evidence" value="ECO:0007669"/>
    <property type="project" value="InterPro"/>
</dbReference>
<feature type="compositionally biased region" description="Basic residues" evidence="11">
    <location>
        <begin position="1"/>
        <end position="11"/>
    </location>
</feature>
<keyword evidence="3" id="KW-0805">Transcription regulation</keyword>
<feature type="compositionally biased region" description="Basic and acidic residues" evidence="11">
    <location>
        <begin position="144"/>
        <end position="166"/>
    </location>
</feature>
<dbReference type="Proteomes" id="UP000694388">
    <property type="component" value="Unplaced"/>
</dbReference>
<sequence length="322" mass="35978">MHCRINSRHGRSSTEGEGAAPHDMQQQHHSTKSGGTSSLAKFTIRCILGVTADEESGKEEEVSRFHAKPAKTLDLRDGPLLENPPFEQTSRSAFVAAHLDAQPPRGTSCFPEPLNGSQKVACWLQSTKICHGAEEGHGTQSTARRLDDESKKERVLPSTPRSDERLNIPGVMSTAPFCHEEVTRKSLQEDDHRARTPPKKKTRTVFSRSQVFQLESTFDMKRYLSSAERAGLAASLHLTETQVKIWFQNRRNKWKRQLAAELEAANLAQVSAAHRLVRVPVLYQESSMARNNTPRPLPLHYPLYYPSSALSQFSLAYNGGIL</sequence>
<dbReference type="GeneTree" id="ENSGT00940000162580"/>
<keyword evidence="6" id="KW-0804">Transcription</keyword>
<feature type="region of interest" description="Disordered" evidence="11">
    <location>
        <begin position="134"/>
        <end position="169"/>
    </location>
</feature>
<dbReference type="AlphaFoldDB" id="A0A8C4QRC5"/>
<evidence type="ECO:0000256" key="9">
    <source>
        <dbReference type="PROSITE-ProRule" id="PRU00108"/>
    </source>
</evidence>
<evidence type="ECO:0000259" key="12">
    <source>
        <dbReference type="PROSITE" id="PS50071"/>
    </source>
</evidence>
<evidence type="ECO:0000256" key="5">
    <source>
        <dbReference type="ARBA" id="ARBA00023155"/>
    </source>
</evidence>
<evidence type="ECO:0000256" key="10">
    <source>
        <dbReference type="RuleBase" id="RU000682"/>
    </source>
</evidence>
<dbReference type="InterPro" id="IPR020479">
    <property type="entry name" value="HD_metazoa"/>
</dbReference>
<feature type="region of interest" description="Disordered" evidence="11">
    <location>
        <begin position="1"/>
        <end position="36"/>
    </location>
</feature>
<dbReference type="GO" id="GO:0005634">
    <property type="term" value="C:nucleus"/>
    <property type="evidence" value="ECO:0007669"/>
    <property type="project" value="UniProtKB-SubCell"/>
</dbReference>
<accession>A0A8C4QRC5</accession>
<evidence type="ECO:0000256" key="2">
    <source>
        <dbReference type="ARBA" id="ARBA00022473"/>
    </source>
</evidence>
<dbReference type="PROSITE" id="PS00027">
    <property type="entry name" value="HOMEOBOX_1"/>
    <property type="match status" value="1"/>
</dbReference>
<dbReference type="CDD" id="cd00086">
    <property type="entry name" value="homeodomain"/>
    <property type="match status" value="1"/>
</dbReference>
<dbReference type="FunFam" id="1.10.10.60:FF:000053">
    <property type="entry name" value="H6 family homeobox 2"/>
    <property type="match status" value="1"/>
</dbReference>
<evidence type="ECO:0000256" key="4">
    <source>
        <dbReference type="ARBA" id="ARBA00023125"/>
    </source>
</evidence>
<keyword evidence="5 9" id="KW-0371">Homeobox</keyword>